<name>A0ABV4GL19_9BRAD</name>
<protein>
    <submittedName>
        <fullName evidence="1">Uncharacterized protein</fullName>
    </submittedName>
</protein>
<sequence length="61" mass="6470">MGHSYIRLNSVVGGPSPSRAAARNCALREGTKVRAGLPDQLAGEMKQISIALESAVLDQFM</sequence>
<evidence type="ECO:0000313" key="2">
    <source>
        <dbReference type="Proteomes" id="UP001565474"/>
    </source>
</evidence>
<organism evidence="1 2">
    <name type="scientific">Bradyrhizobium yuanmingense</name>
    <dbReference type="NCBI Taxonomy" id="108015"/>
    <lineage>
        <taxon>Bacteria</taxon>
        <taxon>Pseudomonadati</taxon>
        <taxon>Pseudomonadota</taxon>
        <taxon>Alphaproteobacteria</taxon>
        <taxon>Hyphomicrobiales</taxon>
        <taxon>Nitrobacteraceae</taxon>
        <taxon>Bradyrhizobium</taxon>
    </lineage>
</organism>
<gene>
    <name evidence="1" type="ORF">ABH992_004560</name>
</gene>
<dbReference type="Proteomes" id="UP001565474">
    <property type="component" value="Unassembled WGS sequence"/>
</dbReference>
<comment type="caution">
    <text evidence="1">The sequence shown here is derived from an EMBL/GenBank/DDBJ whole genome shotgun (WGS) entry which is preliminary data.</text>
</comment>
<dbReference type="RefSeq" id="WP_036046003.1">
    <property type="nucleotide sequence ID" value="NZ_JBGBZL010000001.1"/>
</dbReference>
<proteinExistence type="predicted"/>
<dbReference type="EMBL" id="JBGBZN010000002">
    <property type="protein sequence ID" value="MEY9472161.1"/>
    <property type="molecule type" value="Genomic_DNA"/>
</dbReference>
<evidence type="ECO:0000313" key="1">
    <source>
        <dbReference type="EMBL" id="MEY9472161.1"/>
    </source>
</evidence>
<keyword evidence="2" id="KW-1185">Reference proteome</keyword>
<reference evidence="1 2" key="1">
    <citation type="submission" date="2024-07" db="EMBL/GenBank/DDBJ databases">
        <title>Genomic Encyclopedia of Type Strains, Phase V (KMG-V): Genome sequencing to study the core and pangenomes of soil and plant-associated prokaryotes.</title>
        <authorList>
            <person name="Whitman W."/>
        </authorList>
    </citation>
    <scope>NUCLEOTIDE SEQUENCE [LARGE SCALE GENOMIC DNA]</scope>
    <source>
        <strain evidence="1 2">USDA 222</strain>
    </source>
</reference>
<accession>A0ABV4GL19</accession>